<evidence type="ECO:0000256" key="1">
    <source>
        <dbReference type="ARBA" id="ARBA00006405"/>
    </source>
</evidence>
<protein>
    <recommendedName>
        <fullName evidence="3">PI31 proteasome regulator C-terminal domain-containing protein</fullName>
    </recommendedName>
</protein>
<gene>
    <name evidence="4" type="ORF">CLIB1423_18S03180</name>
</gene>
<organism evidence="4 5">
    <name type="scientific">[Candida] railenensis</name>
    <dbReference type="NCBI Taxonomy" id="45579"/>
    <lineage>
        <taxon>Eukaryota</taxon>
        <taxon>Fungi</taxon>
        <taxon>Dikarya</taxon>
        <taxon>Ascomycota</taxon>
        <taxon>Saccharomycotina</taxon>
        <taxon>Pichiomycetes</taxon>
        <taxon>Debaryomycetaceae</taxon>
        <taxon>Kurtzmaniella</taxon>
    </lineage>
</organism>
<evidence type="ECO:0000259" key="3">
    <source>
        <dbReference type="Pfam" id="PF08577"/>
    </source>
</evidence>
<dbReference type="OrthoDB" id="68090at2759"/>
<evidence type="ECO:0000313" key="5">
    <source>
        <dbReference type="Proteomes" id="UP000837801"/>
    </source>
</evidence>
<keyword evidence="5" id="KW-1185">Reference proteome</keyword>
<feature type="compositionally biased region" description="Gly residues" evidence="2">
    <location>
        <begin position="262"/>
        <end position="273"/>
    </location>
</feature>
<dbReference type="InterPro" id="IPR013886">
    <property type="entry name" value="PI31_Prot_C"/>
</dbReference>
<proteinExistence type="inferred from homology"/>
<dbReference type="Pfam" id="PF08577">
    <property type="entry name" value="PI31_Prot_C"/>
    <property type="match status" value="1"/>
</dbReference>
<comment type="caution">
    <text evidence="4">The sequence shown here is derived from an EMBL/GenBank/DDBJ whole genome shotgun (WGS) entry which is preliminary data.</text>
</comment>
<feature type="compositionally biased region" description="Gly residues" evidence="2">
    <location>
        <begin position="306"/>
        <end position="321"/>
    </location>
</feature>
<feature type="compositionally biased region" description="Low complexity" evidence="2">
    <location>
        <begin position="274"/>
        <end position="288"/>
    </location>
</feature>
<name>A0A9P0W093_9ASCO</name>
<dbReference type="Proteomes" id="UP000837801">
    <property type="component" value="Unassembled WGS sequence"/>
</dbReference>
<dbReference type="AlphaFoldDB" id="A0A9P0W093"/>
<evidence type="ECO:0000313" key="4">
    <source>
        <dbReference type="EMBL" id="CAH2354765.1"/>
    </source>
</evidence>
<evidence type="ECO:0000256" key="2">
    <source>
        <dbReference type="SAM" id="MobiDB-lite"/>
    </source>
</evidence>
<comment type="similarity">
    <text evidence="1">Belongs to the proteasome inhibitor PI31 family.</text>
</comment>
<accession>A0A9P0W093</accession>
<dbReference type="EMBL" id="CAKXYY010000018">
    <property type="protein sequence ID" value="CAH2354765.1"/>
    <property type="molecule type" value="Genomic_DNA"/>
</dbReference>
<feature type="compositionally biased region" description="Basic and acidic residues" evidence="2">
    <location>
        <begin position="208"/>
        <end position="218"/>
    </location>
</feature>
<feature type="region of interest" description="Disordered" evidence="2">
    <location>
        <begin position="145"/>
        <end position="321"/>
    </location>
</feature>
<sequence length="321" mass="34977">MAFDNVLQIATSVIRDWISDVTNDAKHTIYETPTFTQFLYVKDKQTVVTLNLVLQREKEITILFIYTLDNKSQSYPVNFTDDLSITLPIDTITDELREQLIKQFSGEEENLKNALKTRNLQESETQLPQQERKIPQELRVQNAKLPKLDFEVTRSPQGQQRSRPADMPDFDDEYEVLPKNNAGRRDNRDIFPSIGDDDLNPPGLPKNPELRPYLDHGRGSASGGGMYPSLDHPLFRGGGEGRDSNANIPGLPSGARYDDPMAGGGPGGLGFDGAAGPNFDGSFGPNSSRRGRGGGAPGFPPPPGSGSSGGGFGNFGSFGGF</sequence>
<feature type="domain" description="PI31 proteasome regulator C-terminal" evidence="3">
    <location>
        <begin position="194"/>
        <end position="261"/>
    </location>
</feature>
<reference evidence="4" key="1">
    <citation type="submission" date="2022-03" db="EMBL/GenBank/DDBJ databases">
        <authorList>
            <person name="Legras J.-L."/>
            <person name="Devillers H."/>
            <person name="Grondin C."/>
        </authorList>
    </citation>
    <scope>NUCLEOTIDE SEQUENCE</scope>
    <source>
        <strain evidence="4">CLIB 1423</strain>
    </source>
</reference>